<feature type="region of interest" description="Disordered" evidence="1">
    <location>
        <begin position="84"/>
        <end position="148"/>
    </location>
</feature>
<feature type="compositionally biased region" description="Gly residues" evidence="1">
    <location>
        <begin position="132"/>
        <end position="144"/>
    </location>
</feature>
<dbReference type="EMBL" id="JBFOLJ010000019">
    <property type="protein sequence ID" value="KAL2463901.1"/>
    <property type="molecule type" value="Genomic_DNA"/>
</dbReference>
<name>A0ABD1PMV2_9LAMI</name>
<evidence type="ECO:0000313" key="2">
    <source>
        <dbReference type="EMBL" id="KAL2463901.1"/>
    </source>
</evidence>
<evidence type="ECO:0000313" key="3">
    <source>
        <dbReference type="Proteomes" id="UP001604277"/>
    </source>
</evidence>
<evidence type="ECO:0000256" key="1">
    <source>
        <dbReference type="SAM" id="MobiDB-lite"/>
    </source>
</evidence>
<organism evidence="2 3">
    <name type="scientific">Forsythia ovata</name>
    <dbReference type="NCBI Taxonomy" id="205694"/>
    <lineage>
        <taxon>Eukaryota</taxon>
        <taxon>Viridiplantae</taxon>
        <taxon>Streptophyta</taxon>
        <taxon>Embryophyta</taxon>
        <taxon>Tracheophyta</taxon>
        <taxon>Spermatophyta</taxon>
        <taxon>Magnoliopsida</taxon>
        <taxon>eudicotyledons</taxon>
        <taxon>Gunneridae</taxon>
        <taxon>Pentapetalae</taxon>
        <taxon>asterids</taxon>
        <taxon>lamiids</taxon>
        <taxon>Lamiales</taxon>
        <taxon>Oleaceae</taxon>
        <taxon>Forsythieae</taxon>
        <taxon>Forsythia</taxon>
    </lineage>
</organism>
<comment type="caution">
    <text evidence="2">The sequence shown here is derived from an EMBL/GenBank/DDBJ whole genome shotgun (WGS) entry which is preliminary data.</text>
</comment>
<proteinExistence type="predicted"/>
<keyword evidence="3" id="KW-1185">Reference proteome</keyword>
<reference evidence="3" key="1">
    <citation type="submission" date="2024-07" db="EMBL/GenBank/DDBJ databases">
        <title>Two chromosome-level genome assemblies of Korean endemic species Abeliophyllum distichum and Forsythia ovata (Oleaceae).</title>
        <authorList>
            <person name="Jang H."/>
        </authorList>
    </citation>
    <scope>NUCLEOTIDE SEQUENCE [LARGE SCALE GENOMIC DNA]</scope>
</reference>
<dbReference type="Proteomes" id="UP001604277">
    <property type="component" value="Unassembled WGS sequence"/>
</dbReference>
<accession>A0ABD1PMV2</accession>
<gene>
    <name evidence="2" type="ORF">Fot_53557</name>
</gene>
<sequence length="189" mass="20567">MRVEEDGNFFSPNDVVVPLPVGNWTHRIFLHPASALGHSYQAEHVQTPELISGGRNGRGSRDARKVRKWGLKIAVNRSELEEEMGGFGGRAGGRRRGSRDARKVRKWGRKSLAAATHGGGGNGADNRCKWQRGGGGNGGLWGRGGGRRRKLSCGGCRRWVGDLGHTLGEDGREFRAEMGGSSRLKWAQI</sequence>
<protein>
    <submittedName>
        <fullName evidence="2">Uncharacterized protein</fullName>
    </submittedName>
</protein>
<dbReference type="AlphaFoldDB" id="A0ABD1PMV2"/>
<feature type="compositionally biased region" description="Basic residues" evidence="1">
    <location>
        <begin position="92"/>
        <end position="109"/>
    </location>
</feature>